<dbReference type="EC" id="2.7.13.3" evidence="2"/>
<dbReference type="Pfam" id="PF02518">
    <property type="entry name" value="HATPase_c"/>
    <property type="match status" value="1"/>
</dbReference>
<feature type="domain" description="Histidine kinase" evidence="8">
    <location>
        <begin position="371"/>
        <end position="587"/>
    </location>
</feature>
<feature type="modified residue" description="4-aspartylphosphate" evidence="6">
    <location>
        <position position="657"/>
    </location>
</feature>
<dbReference type="SMART" id="SM00091">
    <property type="entry name" value="PAS"/>
    <property type="match status" value="1"/>
</dbReference>
<dbReference type="NCBIfam" id="TIGR00229">
    <property type="entry name" value="sensory_box"/>
    <property type="match status" value="1"/>
</dbReference>
<dbReference type="CDD" id="cd00130">
    <property type="entry name" value="PAS"/>
    <property type="match status" value="1"/>
</dbReference>
<dbReference type="SMART" id="SM00448">
    <property type="entry name" value="REC"/>
    <property type="match status" value="1"/>
</dbReference>
<dbReference type="InterPro" id="IPR036641">
    <property type="entry name" value="HPT_dom_sf"/>
</dbReference>
<dbReference type="Pfam" id="PF00512">
    <property type="entry name" value="HisKA"/>
    <property type="match status" value="1"/>
</dbReference>
<dbReference type="InterPro" id="IPR036890">
    <property type="entry name" value="HATPase_C_sf"/>
</dbReference>
<dbReference type="InterPro" id="IPR000014">
    <property type="entry name" value="PAS"/>
</dbReference>
<keyword evidence="4 11" id="KW-0808">Transferase</keyword>
<gene>
    <name evidence="11" type="primary">luxQ_2</name>
    <name evidence="11" type="ORF">PEV8663_01314</name>
</gene>
<keyword evidence="7" id="KW-1133">Transmembrane helix</keyword>
<dbReference type="PANTHER" id="PTHR43047">
    <property type="entry name" value="TWO-COMPONENT HISTIDINE PROTEIN KINASE"/>
    <property type="match status" value="1"/>
</dbReference>
<evidence type="ECO:0000256" key="6">
    <source>
        <dbReference type="PROSITE-ProRule" id="PRU00169"/>
    </source>
</evidence>
<dbReference type="SUPFAM" id="SSF55874">
    <property type="entry name" value="ATPase domain of HSP90 chaperone/DNA topoisomerase II/histidine kinase"/>
    <property type="match status" value="1"/>
</dbReference>
<dbReference type="Proteomes" id="UP000220836">
    <property type="component" value="Unassembled WGS sequence"/>
</dbReference>
<dbReference type="Pfam" id="PF00072">
    <property type="entry name" value="Response_reg"/>
    <property type="match status" value="1"/>
</dbReference>
<evidence type="ECO:0000256" key="5">
    <source>
        <dbReference type="ARBA" id="ARBA00022777"/>
    </source>
</evidence>
<dbReference type="InterPro" id="IPR011006">
    <property type="entry name" value="CheY-like_superfamily"/>
</dbReference>
<dbReference type="SMART" id="SM00388">
    <property type="entry name" value="HisKA"/>
    <property type="match status" value="1"/>
</dbReference>
<dbReference type="SUPFAM" id="SSF55785">
    <property type="entry name" value="PYP-like sensor domain (PAS domain)"/>
    <property type="match status" value="1"/>
</dbReference>
<evidence type="ECO:0000313" key="12">
    <source>
        <dbReference type="Proteomes" id="UP000220836"/>
    </source>
</evidence>
<dbReference type="GO" id="GO:0006355">
    <property type="term" value="P:regulation of DNA-templated transcription"/>
    <property type="evidence" value="ECO:0007669"/>
    <property type="project" value="InterPro"/>
</dbReference>
<dbReference type="InterPro" id="IPR001789">
    <property type="entry name" value="Sig_transdc_resp-reg_receiver"/>
</dbReference>
<keyword evidence="7" id="KW-0812">Transmembrane</keyword>
<dbReference type="PANTHER" id="PTHR43047:SF64">
    <property type="entry name" value="HISTIDINE KINASE CONTAINING CHEY-HOMOLOGOUS RECEIVER DOMAIN AND PAS DOMAIN-RELATED"/>
    <property type="match status" value="1"/>
</dbReference>
<dbReference type="SUPFAM" id="SSF47384">
    <property type="entry name" value="Homodimeric domain of signal transducing histidine kinase"/>
    <property type="match status" value="1"/>
</dbReference>
<dbReference type="InterPro" id="IPR036097">
    <property type="entry name" value="HisK_dim/P_sf"/>
</dbReference>
<comment type="catalytic activity">
    <reaction evidence="1">
        <text>ATP + protein L-histidine = ADP + protein N-phospho-L-histidine.</text>
        <dbReference type="EC" id="2.7.13.3"/>
    </reaction>
</comment>
<dbReference type="Gene3D" id="3.40.50.2300">
    <property type="match status" value="1"/>
</dbReference>
<reference evidence="11 12" key="1">
    <citation type="submission" date="2017-05" db="EMBL/GenBank/DDBJ databases">
        <authorList>
            <person name="Song R."/>
            <person name="Chenine A.L."/>
            <person name="Ruprecht R.M."/>
        </authorList>
    </citation>
    <scope>NUCLEOTIDE SEQUENCE [LARGE SCALE GENOMIC DNA]</scope>
    <source>
        <strain evidence="11 12">CECT 8663</strain>
    </source>
</reference>
<keyword evidence="5 11" id="KW-0418">Kinase</keyword>
<evidence type="ECO:0000256" key="4">
    <source>
        <dbReference type="ARBA" id="ARBA00022679"/>
    </source>
</evidence>
<name>A0A238K8N5_9RHOB</name>
<evidence type="ECO:0000256" key="1">
    <source>
        <dbReference type="ARBA" id="ARBA00000085"/>
    </source>
</evidence>
<feature type="domain" description="PAS" evidence="10">
    <location>
        <begin position="224"/>
        <end position="295"/>
    </location>
</feature>
<dbReference type="InterPro" id="IPR003594">
    <property type="entry name" value="HATPase_dom"/>
</dbReference>
<evidence type="ECO:0000256" key="3">
    <source>
        <dbReference type="ARBA" id="ARBA00022553"/>
    </source>
</evidence>
<dbReference type="SUPFAM" id="SSF47226">
    <property type="entry name" value="Histidine-containing phosphotransfer domain, HPT domain"/>
    <property type="match status" value="1"/>
</dbReference>
<keyword evidence="3 6" id="KW-0597">Phosphoprotein</keyword>
<keyword evidence="12" id="KW-1185">Reference proteome</keyword>
<dbReference type="Gene3D" id="3.30.450.20">
    <property type="entry name" value="PAS domain"/>
    <property type="match status" value="1"/>
</dbReference>
<dbReference type="Gene3D" id="1.10.287.130">
    <property type="match status" value="1"/>
</dbReference>
<evidence type="ECO:0000259" key="10">
    <source>
        <dbReference type="PROSITE" id="PS50112"/>
    </source>
</evidence>
<dbReference type="SUPFAM" id="SSF52172">
    <property type="entry name" value="CheY-like"/>
    <property type="match status" value="1"/>
</dbReference>
<dbReference type="Pfam" id="PF00989">
    <property type="entry name" value="PAS"/>
    <property type="match status" value="1"/>
</dbReference>
<dbReference type="PROSITE" id="PS50112">
    <property type="entry name" value="PAS"/>
    <property type="match status" value="1"/>
</dbReference>
<feature type="transmembrane region" description="Helical" evidence="7">
    <location>
        <begin position="20"/>
        <end position="38"/>
    </location>
</feature>
<evidence type="ECO:0000313" key="11">
    <source>
        <dbReference type="EMBL" id="SMX38452.1"/>
    </source>
</evidence>
<dbReference type="RefSeq" id="WP_245910754.1">
    <property type="nucleotide sequence ID" value="NZ_FXYH01000004.1"/>
</dbReference>
<evidence type="ECO:0000256" key="7">
    <source>
        <dbReference type="SAM" id="Phobius"/>
    </source>
</evidence>
<dbReference type="PROSITE" id="PS50109">
    <property type="entry name" value="HIS_KIN"/>
    <property type="match status" value="1"/>
</dbReference>
<dbReference type="PRINTS" id="PR00344">
    <property type="entry name" value="BCTRLSENSOR"/>
</dbReference>
<evidence type="ECO:0000259" key="8">
    <source>
        <dbReference type="PROSITE" id="PS50109"/>
    </source>
</evidence>
<sequence>MTQTAMTKPRKSRLRTSLEKGTIALAGIMCVLGIAFLVTEFMRELKFFGSAQSDNVAWVLSQAEVEVLELQIAMQTAQSSDTQDLDQVTEEFDVFYSRIALLSKAELYASLRENPSFAEPLVEIQSMLDEMVPLIDGPPQDLRANLAPLLTQITKARSSLRDVAVDGLQTVVQKTDQSRRSVSKTLIRLAFAISALVLALIILLRNTNRANMQVRRRRSELANAYARQNTILETSLDAVIVTNVDGVVLNFNAAAERIFQYTVSDIIGNNIVDFIIPDHLREAHSIGMKRMRANGEQRVVGHGRVKLEGKRKDGQVFPVEMALEKAIAGDEVIIISFLRDISHRVEAEKQLVDARDKALAGEKAKSEFLAMMTHEIRTPLNGILGNLLLLERTKLSQAQDRYVRNMDISGAVLMRHVDAVLDVARFESGTDNSQQDVIHLGRFVQDIIDGQASAAEAHGNHIQWGWVGEPVEWLLIDSGRLQQILLNLVSNAIKFTRNGRILIEVEQTPDDPDHGLEFRIIDTGIGISEENQPKVFDDFQTMGQELGGTGLGLGIARRFVDAMGGEISVESTLEEGSVFCVKLPLERAQGPELETLPEEQTQNVNNCSILLVEDNEINLQLAYELLIGMGHKVQAVRNGQEAVDLAEIQVFDLILMDIRMPVLNGLEATQQIRSGSGACATVPIVALSANVLPEARERFVQSGMSGFLPKPLDPTDLQHAINKFCSPTSQAEHSKKAEPEMSALEKLCLRYIQEIKEFFECADQNVTEFEQISEVSHKLAGSAAAFGQPAFRDALIAVEMAADTEDTEALRDTLAAARDEWKSAPAPSLG</sequence>
<feature type="domain" description="Response regulatory" evidence="9">
    <location>
        <begin position="608"/>
        <end position="725"/>
    </location>
</feature>
<dbReference type="InterPro" id="IPR004358">
    <property type="entry name" value="Sig_transdc_His_kin-like_C"/>
</dbReference>
<dbReference type="CDD" id="cd17546">
    <property type="entry name" value="REC_hyHK_CKI1_RcsC-like"/>
    <property type="match status" value="1"/>
</dbReference>
<organism evidence="11 12">
    <name type="scientific">Pelagimonas varians</name>
    <dbReference type="NCBI Taxonomy" id="696760"/>
    <lineage>
        <taxon>Bacteria</taxon>
        <taxon>Pseudomonadati</taxon>
        <taxon>Pseudomonadota</taxon>
        <taxon>Alphaproteobacteria</taxon>
        <taxon>Rhodobacterales</taxon>
        <taxon>Roseobacteraceae</taxon>
        <taxon>Pelagimonas</taxon>
    </lineage>
</organism>
<dbReference type="PROSITE" id="PS50110">
    <property type="entry name" value="RESPONSE_REGULATORY"/>
    <property type="match status" value="1"/>
</dbReference>
<keyword evidence="7" id="KW-0472">Membrane</keyword>
<dbReference type="CDD" id="cd00082">
    <property type="entry name" value="HisKA"/>
    <property type="match status" value="1"/>
</dbReference>
<protein>
    <recommendedName>
        <fullName evidence="2">histidine kinase</fullName>
        <ecNumber evidence="2">2.7.13.3</ecNumber>
    </recommendedName>
</protein>
<dbReference type="InterPro" id="IPR003661">
    <property type="entry name" value="HisK_dim/P_dom"/>
</dbReference>
<evidence type="ECO:0000259" key="9">
    <source>
        <dbReference type="PROSITE" id="PS50110"/>
    </source>
</evidence>
<evidence type="ECO:0000256" key="2">
    <source>
        <dbReference type="ARBA" id="ARBA00012438"/>
    </source>
</evidence>
<dbReference type="InterPro" id="IPR035965">
    <property type="entry name" value="PAS-like_dom_sf"/>
</dbReference>
<dbReference type="InterPro" id="IPR005467">
    <property type="entry name" value="His_kinase_dom"/>
</dbReference>
<dbReference type="GO" id="GO:0000155">
    <property type="term" value="F:phosphorelay sensor kinase activity"/>
    <property type="evidence" value="ECO:0007669"/>
    <property type="project" value="InterPro"/>
</dbReference>
<dbReference type="EMBL" id="FXYH01000004">
    <property type="protein sequence ID" value="SMX38452.1"/>
    <property type="molecule type" value="Genomic_DNA"/>
</dbReference>
<proteinExistence type="predicted"/>
<accession>A0A238K8N5</accession>
<dbReference type="InterPro" id="IPR013767">
    <property type="entry name" value="PAS_fold"/>
</dbReference>
<dbReference type="SMART" id="SM00387">
    <property type="entry name" value="HATPase_c"/>
    <property type="match status" value="1"/>
</dbReference>
<dbReference type="AlphaFoldDB" id="A0A238K8N5"/>
<dbReference type="Gene3D" id="3.30.565.10">
    <property type="entry name" value="Histidine kinase-like ATPase, C-terminal domain"/>
    <property type="match status" value="1"/>
</dbReference>
<dbReference type="Gene3D" id="1.20.120.160">
    <property type="entry name" value="HPT domain"/>
    <property type="match status" value="1"/>
</dbReference>